<dbReference type="STRING" id="1777138.AWB77_02198"/>
<proteinExistence type="predicted"/>
<comment type="caution">
    <text evidence="2">The sequence shown here is derived from an EMBL/GenBank/DDBJ whole genome shotgun (WGS) entry which is preliminary data.</text>
</comment>
<evidence type="ECO:0000313" key="2">
    <source>
        <dbReference type="EMBL" id="SAK62193.1"/>
    </source>
</evidence>
<dbReference type="RefSeq" id="WP_244158515.1">
    <property type="nucleotide sequence ID" value="NZ_FCNX02000004.1"/>
</dbReference>
<reference evidence="2" key="1">
    <citation type="submission" date="2016-01" db="EMBL/GenBank/DDBJ databases">
        <authorList>
            <person name="Peeters C."/>
        </authorList>
    </citation>
    <scope>NUCLEOTIDE SEQUENCE</scope>
    <source>
        <strain evidence="2">LMG 29320</strain>
    </source>
</reference>
<feature type="domain" description="DUF7164" evidence="1">
    <location>
        <begin position="40"/>
        <end position="266"/>
    </location>
</feature>
<evidence type="ECO:0000259" key="1">
    <source>
        <dbReference type="Pfam" id="PF23741"/>
    </source>
</evidence>
<dbReference type="InterPro" id="IPR055588">
    <property type="entry name" value="DUF7164"/>
</dbReference>
<gene>
    <name evidence="2" type="ORF">AWB77_02198</name>
</gene>
<accession>A0A158AWS4</accession>
<dbReference type="EMBL" id="FCNX02000004">
    <property type="protein sequence ID" value="SAK62193.1"/>
    <property type="molecule type" value="Genomic_DNA"/>
</dbReference>
<keyword evidence="3" id="KW-1185">Reference proteome</keyword>
<evidence type="ECO:0000313" key="3">
    <source>
        <dbReference type="Proteomes" id="UP000054903"/>
    </source>
</evidence>
<sequence>MSNKLGILVYVDNSDSMVEEFSWLYKSAIYSGVLQSSTIIAVCHPEVRDRLPSDSRILAVEKLPFASLHSEWNDYKFINSVGSLAEQDVLNVCEDFDVILKTDCDTFVTPAMNSFRPSALCFGFGAYAYEDSVRIKLSECSRRWGYPHGGLHNVGASVLGPSEMVRNYLQAHMQCCDRLLEEEFKDFQGEWPFWSKQVLTMYAGELALRQTYPQACSVGFLDHFTRADRRLGSDVLHIHAWHTDSYWSKHHFRGGKYSGMKLEDIDRDTLGGYCHWLAAADLDQVKSAAAA</sequence>
<name>A0A158AWS4_9BURK</name>
<dbReference type="AlphaFoldDB" id="A0A158AWS4"/>
<protein>
    <recommendedName>
        <fullName evidence="1">DUF7164 domain-containing protein</fullName>
    </recommendedName>
</protein>
<organism evidence="2 3">
    <name type="scientific">Caballeronia fortuita</name>
    <dbReference type="NCBI Taxonomy" id="1777138"/>
    <lineage>
        <taxon>Bacteria</taxon>
        <taxon>Pseudomonadati</taxon>
        <taxon>Pseudomonadota</taxon>
        <taxon>Betaproteobacteria</taxon>
        <taxon>Burkholderiales</taxon>
        <taxon>Burkholderiaceae</taxon>
        <taxon>Caballeronia</taxon>
    </lineage>
</organism>
<dbReference type="Pfam" id="PF23741">
    <property type="entry name" value="DUF7164"/>
    <property type="match status" value="1"/>
</dbReference>
<dbReference type="Proteomes" id="UP000054903">
    <property type="component" value="Unassembled WGS sequence"/>
</dbReference>